<evidence type="ECO:0000256" key="6">
    <source>
        <dbReference type="ARBA" id="ARBA00023136"/>
    </source>
</evidence>
<dbReference type="Pfam" id="PF05977">
    <property type="entry name" value="MFS_3"/>
    <property type="match status" value="1"/>
</dbReference>
<feature type="transmembrane region" description="Helical" evidence="7">
    <location>
        <begin position="363"/>
        <end position="389"/>
    </location>
</feature>
<keyword evidence="3" id="KW-1003">Cell membrane</keyword>
<protein>
    <submittedName>
        <fullName evidence="9">Arabinose efflux permease, MFS family</fullName>
    </submittedName>
</protein>
<dbReference type="PROSITE" id="PS50850">
    <property type="entry name" value="MFS"/>
    <property type="match status" value="1"/>
</dbReference>
<feature type="transmembrane region" description="Helical" evidence="7">
    <location>
        <begin position="124"/>
        <end position="145"/>
    </location>
</feature>
<evidence type="ECO:0000313" key="10">
    <source>
        <dbReference type="Proteomes" id="UP001205311"/>
    </source>
</evidence>
<dbReference type="InterPro" id="IPR020846">
    <property type="entry name" value="MFS_dom"/>
</dbReference>
<name>A0ABT1HPU1_STRSD</name>
<dbReference type="PANTHER" id="PTHR23513">
    <property type="entry name" value="INTEGRAL MEMBRANE EFFLUX PROTEIN-RELATED"/>
    <property type="match status" value="1"/>
</dbReference>
<dbReference type="PANTHER" id="PTHR23513:SF6">
    <property type="entry name" value="MAJOR FACILITATOR SUPERFAMILY ASSOCIATED DOMAIN-CONTAINING PROTEIN"/>
    <property type="match status" value="1"/>
</dbReference>
<keyword evidence="5 7" id="KW-1133">Transmembrane helix</keyword>
<proteinExistence type="predicted"/>
<dbReference type="Proteomes" id="UP001205311">
    <property type="component" value="Unassembled WGS sequence"/>
</dbReference>
<evidence type="ECO:0000256" key="1">
    <source>
        <dbReference type="ARBA" id="ARBA00004651"/>
    </source>
</evidence>
<organism evidence="9 10">
    <name type="scientific">Streptoalloteichus tenebrarius (strain ATCC 17920 / DSM 40477 / JCM 4838 / CBS 697.72 / NBRC 16177 / NCIMB 11028 / NRRL B-12390 / A12253. 1 / ISP 5477)</name>
    <name type="common">Streptomyces tenebrarius</name>
    <dbReference type="NCBI Taxonomy" id="1933"/>
    <lineage>
        <taxon>Bacteria</taxon>
        <taxon>Bacillati</taxon>
        <taxon>Actinomycetota</taxon>
        <taxon>Actinomycetes</taxon>
        <taxon>Pseudonocardiales</taxon>
        <taxon>Pseudonocardiaceae</taxon>
        <taxon>Streptoalloteichus</taxon>
    </lineage>
</organism>
<evidence type="ECO:0000256" key="2">
    <source>
        <dbReference type="ARBA" id="ARBA00022448"/>
    </source>
</evidence>
<dbReference type="RefSeq" id="WP_253668482.1">
    <property type="nucleotide sequence ID" value="NZ_JAMTCP010000004.1"/>
</dbReference>
<evidence type="ECO:0000313" key="9">
    <source>
        <dbReference type="EMBL" id="MCP2257531.1"/>
    </source>
</evidence>
<dbReference type="InterPro" id="IPR010290">
    <property type="entry name" value="TM_effector"/>
</dbReference>
<evidence type="ECO:0000256" key="5">
    <source>
        <dbReference type="ARBA" id="ARBA00022989"/>
    </source>
</evidence>
<feature type="transmembrane region" description="Helical" evidence="7">
    <location>
        <begin position="330"/>
        <end position="351"/>
    </location>
</feature>
<keyword evidence="6 7" id="KW-0472">Membrane</keyword>
<evidence type="ECO:0000256" key="3">
    <source>
        <dbReference type="ARBA" id="ARBA00022475"/>
    </source>
</evidence>
<feature type="domain" description="Major facilitator superfamily (MFS) profile" evidence="8">
    <location>
        <begin position="230"/>
        <end position="435"/>
    </location>
</feature>
<comment type="subcellular location">
    <subcellularLocation>
        <location evidence="1">Cell membrane</location>
        <topology evidence="1">Multi-pass membrane protein</topology>
    </subcellularLocation>
</comment>
<accession>A0ABT1HPU1</accession>
<dbReference type="Gene3D" id="1.20.1250.20">
    <property type="entry name" value="MFS general substrate transporter like domains"/>
    <property type="match status" value="1"/>
</dbReference>
<comment type="caution">
    <text evidence="9">The sequence shown here is derived from an EMBL/GenBank/DDBJ whole genome shotgun (WGS) entry which is preliminary data.</text>
</comment>
<evidence type="ECO:0000259" key="8">
    <source>
        <dbReference type="PROSITE" id="PS50850"/>
    </source>
</evidence>
<dbReference type="InterPro" id="IPR036259">
    <property type="entry name" value="MFS_trans_sf"/>
</dbReference>
<dbReference type="SUPFAM" id="SSF103473">
    <property type="entry name" value="MFS general substrate transporter"/>
    <property type="match status" value="1"/>
</dbReference>
<gene>
    <name evidence="9" type="ORF">LX15_001216</name>
</gene>
<evidence type="ECO:0000256" key="4">
    <source>
        <dbReference type="ARBA" id="ARBA00022692"/>
    </source>
</evidence>
<keyword evidence="2" id="KW-0813">Transport</keyword>
<dbReference type="EMBL" id="JAMTCP010000004">
    <property type="protein sequence ID" value="MCP2257531.1"/>
    <property type="molecule type" value="Genomic_DNA"/>
</dbReference>
<feature type="transmembrane region" description="Helical" evidence="7">
    <location>
        <begin position="274"/>
        <end position="294"/>
    </location>
</feature>
<dbReference type="CDD" id="cd06173">
    <property type="entry name" value="MFS_MefA_like"/>
    <property type="match status" value="1"/>
</dbReference>
<keyword evidence="4 7" id="KW-0812">Transmembrane</keyword>
<feature type="transmembrane region" description="Helical" evidence="7">
    <location>
        <begin position="395"/>
        <end position="414"/>
    </location>
</feature>
<sequence>MNADRRPRPDTRPDHRSPRVRSLLAHRDFRLLWIGETTSQLGSAITGVALPLVAVVTLDADTFSVALLGAAAWLPWLVVGLPAGAWVDRLRRRPVMLTANLASALLLASVPVAAWLGLLTLGHLLTVALASGAAAVFFFTAYHAYLPTLLTPTDLVRGNATLQGGEQAAQVTGRGLGGLLAQVFGATAGLLADAVTFVVSSACLVAIRAQEPPPPGPAQATGLARQVREGLRFVAADPYLRAFTAFGATANFALQGYQAVQVVFLVREVGVSPGVVGVLVACASVGGVLGATVAHRVSRRFGTARGLLLCQLGTAPFGLLMAFTGAGSGLVLFVVGAFLVATGIVATNVIVGGFRQGYCPPTLLGRVVATTMFLNHSTIPVGAVVAGALGSTLGLRPTMGVLTGLLALSGLFLLGSPLRGRRDLPTSPPAVSVVG</sequence>
<keyword evidence="10" id="KW-1185">Reference proteome</keyword>
<feature type="transmembrane region" description="Helical" evidence="7">
    <location>
        <begin position="63"/>
        <end position="87"/>
    </location>
</feature>
<feature type="transmembrane region" description="Helical" evidence="7">
    <location>
        <begin position="99"/>
        <end position="118"/>
    </location>
</feature>
<feature type="transmembrane region" description="Helical" evidence="7">
    <location>
        <begin position="31"/>
        <end position="57"/>
    </location>
</feature>
<reference evidence="9 10" key="1">
    <citation type="submission" date="2022-06" db="EMBL/GenBank/DDBJ databases">
        <title>Genomic Encyclopedia of Archaeal and Bacterial Type Strains, Phase II (KMG-II): from individual species to whole genera.</title>
        <authorList>
            <person name="Goeker M."/>
        </authorList>
    </citation>
    <scope>NUCLEOTIDE SEQUENCE [LARGE SCALE GENOMIC DNA]</scope>
    <source>
        <strain evidence="9 10">DSM 40477</strain>
    </source>
</reference>
<feature type="transmembrane region" description="Helical" evidence="7">
    <location>
        <begin position="306"/>
        <end position="324"/>
    </location>
</feature>
<evidence type="ECO:0000256" key="7">
    <source>
        <dbReference type="SAM" id="Phobius"/>
    </source>
</evidence>